<dbReference type="InterPro" id="IPR036388">
    <property type="entry name" value="WH-like_DNA-bd_sf"/>
</dbReference>
<evidence type="ECO:0000256" key="3">
    <source>
        <dbReference type="ARBA" id="ARBA00023125"/>
    </source>
</evidence>
<keyword evidence="7" id="KW-1185">Reference proteome</keyword>
<dbReference type="PANTHER" id="PTHR34294">
    <property type="entry name" value="TRANSCRIPTIONAL REGULATOR-RELATED"/>
    <property type="match status" value="1"/>
</dbReference>
<dbReference type="SUPFAM" id="SSF100950">
    <property type="entry name" value="NagB/RpiA/CoA transferase-like"/>
    <property type="match status" value="1"/>
</dbReference>
<dbReference type="Proteomes" id="UP001208935">
    <property type="component" value="Unassembled WGS sequence"/>
</dbReference>
<dbReference type="PANTHER" id="PTHR34294:SF1">
    <property type="entry name" value="TRANSCRIPTIONAL REGULATOR LSRR"/>
    <property type="match status" value="1"/>
</dbReference>
<name>A0ABT3KRE8_9BURK</name>
<keyword evidence="4" id="KW-0804">Transcription</keyword>
<comment type="similarity">
    <text evidence="1">Belongs to the SorC transcriptional regulatory family.</text>
</comment>
<sequence length="317" mass="34254">MRMGSQERREQIMVQIAKRYYHLEHTQADIADTLGLTRWQVGRLLREAREAGIVRVEIIPRPTRRLALENALQQRYGLREALVLQSSAEDAATLSTAAQEAGRYLASLSPRPSLVGVSWGHTMSAMARWLPVGWNRGVHVVLLNGVANIREHGGPVHGVAERFAQAAKGLATLLPVPAIVGSSKTRQVLEEDPVIGEVMRLGREASVACVGIGSLSENSVLVQSGYIDSGLLQTLLDAGAVGDILGRFIDAEGHIISPDLDARTIGLAPQLLRDKAHAIGVGVGRAKHRAVKACLLARYINVLVTDEASAEFLLEKT</sequence>
<dbReference type="Gene3D" id="1.10.10.10">
    <property type="entry name" value="Winged helix-like DNA-binding domain superfamily/Winged helix DNA-binding domain"/>
    <property type="match status" value="1"/>
</dbReference>
<protein>
    <submittedName>
        <fullName evidence="6">Sugar-binding transcriptional regulator</fullName>
    </submittedName>
</protein>
<evidence type="ECO:0000313" key="7">
    <source>
        <dbReference type="Proteomes" id="UP001208935"/>
    </source>
</evidence>
<evidence type="ECO:0000256" key="4">
    <source>
        <dbReference type="ARBA" id="ARBA00023163"/>
    </source>
</evidence>
<proteinExistence type="inferred from homology"/>
<reference evidence="7" key="1">
    <citation type="submission" date="2023-07" db="EMBL/GenBank/DDBJ databases">
        <title>Verminephrobacter genomes.</title>
        <authorList>
            <person name="Lund M.B."/>
        </authorList>
    </citation>
    <scope>NUCLEOTIDE SEQUENCE [LARGE SCALE GENOMIC DNA]</scope>
    <source>
        <strain evidence="7">AtM5-05</strain>
    </source>
</reference>
<keyword evidence="2" id="KW-0805">Transcription regulation</keyword>
<comment type="caution">
    <text evidence="6">The sequence shown here is derived from an EMBL/GenBank/DDBJ whole genome shotgun (WGS) entry which is preliminary data.</text>
</comment>
<evidence type="ECO:0000313" key="6">
    <source>
        <dbReference type="EMBL" id="MCW5320894.1"/>
    </source>
</evidence>
<dbReference type="Pfam" id="PF04198">
    <property type="entry name" value="Sugar-bind"/>
    <property type="match status" value="1"/>
</dbReference>
<accession>A0ABT3KRE8</accession>
<evidence type="ECO:0000256" key="1">
    <source>
        <dbReference type="ARBA" id="ARBA00010466"/>
    </source>
</evidence>
<keyword evidence="3" id="KW-0238">DNA-binding</keyword>
<dbReference type="Gene3D" id="3.40.50.1360">
    <property type="match status" value="1"/>
</dbReference>
<evidence type="ECO:0000259" key="5">
    <source>
        <dbReference type="Pfam" id="PF04198"/>
    </source>
</evidence>
<dbReference type="EMBL" id="QZCW01000001">
    <property type="protein sequence ID" value="MCW5320894.1"/>
    <property type="molecule type" value="Genomic_DNA"/>
</dbReference>
<dbReference type="InterPro" id="IPR051054">
    <property type="entry name" value="SorC_transcr_regulators"/>
</dbReference>
<dbReference type="InterPro" id="IPR007324">
    <property type="entry name" value="Sugar-bd_dom_put"/>
</dbReference>
<feature type="domain" description="Sugar-binding" evidence="5">
    <location>
        <begin position="63"/>
        <end position="315"/>
    </location>
</feature>
<dbReference type="InterPro" id="IPR037171">
    <property type="entry name" value="NagB/RpiA_transferase-like"/>
</dbReference>
<evidence type="ECO:0000256" key="2">
    <source>
        <dbReference type="ARBA" id="ARBA00023015"/>
    </source>
</evidence>
<organism evidence="6 7">
    <name type="scientific">Verminephrobacter aporrectodeae subsp. tuberculatae</name>
    <dbReference type="NCBI Taxonomy" id="1110392"/>
    <lineage>
        <taxon>Bacteria</taxon>
        <taxon>Pseudomonadati</taxon>
        <taxon>Pseudomonadota</taxon>
        <taxon>Betaproteobacteria</taxon>
        <taxon>Burkholderiales</taxon>
        <taxon>Comamonadaceae</taxon>
        <taxon>Verminephrobacter</taxon>
    </lineage>
</organism>
<gene>
    <name evidence="6" type="ORF">D5039_06875</name>
</gene>